<dbReference type="AlphaFoldDB" id="A0A7W3INW2"/>
<feature type="region of interest" description="Disordered" evidence="1">
    <location>
        <begin position="83"/>
        <end position="114"/>
    </location>
</feature>
<dbReference type="InterPro" id="IPR046828">
    <property type="entry name" value="RepSA"/>
</dbReference>
<protein>
    <recommendedName>
        <fullName evidence="4">Replication initiation protein</fullName>
    </recommendedName>
</protein>
<keyword evidence="3" id="KW-1185">Reference proteome</keyword>
<name>A0A7W3INW2_9ACTN</name>
<evidence type="ECO:0000313" key="2">
    <source>
        <dbReference type="EMBL" id="MBA8792497.1"/>
    </source>
</evidence>
<comment type="caution">
    <text evidence="2">The sequence shown here is derived from an EMBL/GenBank/DDBJ whole genome shotgun (WGS) entry which is preliminary data.</text>
</comment>
<dbReference type="EMBL" id="JACGWT010000001">
    <property type="protein sequence ID" value="MBA8792497.1"/>
    <property type="molecule type" value="Genomic_DNA"/>
</dbReference>
<dbReference type="Pfam" id="PF20199">
    <property type="entry name" value="RepSA"/>
    <property type="match status" value="1"/>
</dbReference>
<evidence type="ECO:0000313" key="3">
    <source>
        <dbReference type="Proteomes" id="UP000523079"/>
    </source>
</evidence>
<dbReference type="Proteomes" id="UP000523079">
    <property type="component" value="Unassembled WGS sequence"/>
</dbReference>
<evidence type="ECO:0008006" key="4">
    <source>
        <dbReference type="Google" id="ProtNLM"/>
    </source>
</evidence>
<accession>A0A7W3INW2</accession>
<gene>
    <name evidence="2" type="ORF">FHX74_000091</name>
</gene>
<sequence length="264" mass="30126">MAHELAVAQKVCVRPLVRRVIDQVDGTESKVALPCNSTREDVCPSCADKNRRLRMQQCAEGWHRTDDPERLVLADAETLHQFDDDAGDQVEDEGARRVRSTRRRDDVPDLPRVPCEDRTVGRAFETPDGKIYRPSMFLTLTMPSYGPVKANGTPLDPSSYNYRRAALDALHFPKLVDRFWQHVRGCAGYRVQYFAAVEPQKRLAPHLHAAVRGAIPRSLLRQIMKATYAQVWWPALDRPVYVHRCELAALRHPTQESWPRPAGR</sequence>
<reference evidence="2 3" key="1">
    <citation type="submission" date="2020-07" db="EMBL/GenBank/DDBJ databases">
        <title>Sequencing the genomes of 1000 actinobacteria strains.</title>
        <authorList>
            <person name="Klenk H.-P."/>
        </authorList>
    </citation>
    <scope>NUCLEOTIDE SEQUENCE [LARGE SCALE GENOMIC DNA]</scope>
    <source>
        <strain evidence="2 3">DSM 100723</strain>
    </source>
</reference>
<organism evidence="2 3">
    <name type="scientific">Microlunatus kandeliicorticis</name>
    <dbReference type="NCBI Taxonomy" id="1759536"/>
    <lineage>
        <taxon>Bacteria</taxon>
        <taxon>Bacillati</taxon>
        <taxon>Actinomycetota</taxon>
        <taxon>Actinomycetes</taxon>
        <taxon>Propionibacteriales</taxon>
        <taxon>Propionibacteriaceae</taxon>
        <taxon>Microlunatus</taxon>
    </lineage>
</organism>
<evidence type="ECO:0000256" key="1">
    <source>
        <dbReference type="SAM" id="MobiDB-lite"/>
    </source>
</evidence>
<proteinExistence type="predicted"/>
<feature type="compositionally biased region" description="Basic and acidic residues" evidence="1">
    <location>
        <begin position="103"/>
        <end position="114"/>
    </location>
</feature>